<reference evidence="2" key="2">
    <citation type="submission" date="2020-08" db="EMBL/GenBank/DDBJ databases">
        <authorList>
            <person name="Chen M."/>
            <person name="Teng W."/>
            <person name="Zhao L."/>
            <person name="Hu C."/>
            <person name="Zhou Y."/>
            <person name="Han B."/>
            <person name="Song L."/>
            <person name="Shu W."/>
        </authorList>
    </citation>
    <scope>NUCLEOTIDE SEQUENCE</scope>
    <source>
        <strain evidence="2">FACHB-1375</strain>
    </source>
</reference>
<gene>
    <name evidence="2" type="ORF">H6G03_27460</name>
</gene>
<protein>
    <recommendedName>
        <fullName evidence="1">DUF7689 domain-containing protein</fullName>
    </recommendedName>
</protein>
<accession>A0A926VJ03</accession>
<feature type="domain" description="DUF7689" evidence="1">
    <location>
        <begin position="20"/>
        <end position="142"/>
    </location>
</feature>
<sequence length="155" mass="18062">MYRRPELEIKWPNLSRTDYQVTSPKSEEYNCFAWAVEEDDRWWQPIPGEQFYWPDGVPQEETLEAYIQAYQTLGYEPDDNEILETGYQKIAIYVDSNGIPTHAARQLPNGKWTSKLGWLEDIEHELDGLTGDRYGVVGQILKRPIEFSSANTIDE</sequence>
<evidence type="ECO:0000313" key="2">
    <source>
        <dbReference type="EMBL" id="MBD2184765.1"/>
    </source>
</evidence>
<proteinExistence type="predicted"/>
<dbReference type="InterPro" id="IPR056106">
    <property type="entry name" value="DUF7689"/>
</dbReference>
<reference evidence="2" key="1">
    <citation type="journal article" date="2015" name="ISME J.">
        <title>Draft Genome Sequence of Streptomyces incarnatus NRRL8089, which Produces the Nucleoside Antibiotic Sinefungin.</title>
        <authorList>
            <person name="Oshima K."/>
            <person name="Hattori M."/>
            <person name="Shimizu H."/>
            <person name="Fukuda K."/>
            <person name="Nemoto M."/>
            <person name="Inagaki K."/>
            <person name="Tamura T."/>
        </authorList>
    </citation>
    <scope>NUCLEOTIDE SEQUENCE</scope>
    <source>
        <strain evidence="2">FACHB-1375</strain>
    </source>
</reference>
<evidence type="ECO:0000259" key="1">
    <source>
        <dbReference type="Pfam" id="PF24738"/>
    </source>
</evidence>
<dbReference type="Proteomes" id="UP000641646">
    <property type="component" value="Unassembled WGS sequence"/>
</dbReference>
<evidence type="ECO:0000313" key="3">
    <source>
        <dbReference type="Proteomes" id="UP000641646"/>
    </source>
</evidence>
<dbReference type="RefSeq" id="WP_190471795.1">
    <property type="nucleotide sequence ID" value="NZ_JACJPW010000094.1"/>
</dbReference>
<keyword evidence="3" id="KW-1185">Reference proteome</keyword>
<dbReference type="EMBL" id="JACJPW010000094">
    <property type="protein sequence ID" value="MBD2184765.1"/>
    <property type="molecule type" value="Genomic_DNA"/>
</dbReference>
<dbReference type="Pfam" id="PF24738">
    <property type="entry name" value="DUF7689"/>
    <property type="match status" value="1"/>
</dbReference>
<organism evidence="2 3">
    <name type="scientific">Aerosakkonema funiforme FACHB-1375</name>
    <dbReference type="NCBI Taxonomy" id="2949571"/>
    <lineage>
        <taxon>Bacteria</taxon>
        <taxon>Bacillati</taxon>
        <taxon>Cyanobacteriota</taxon>
        <taxon>Cyanophyceae</taxon>
        <taxon>Oscillatoriophycideae</taxon>
        <taxon>Aerosakkonematales</taxon>
        <taxon>Aerosakkonemataceae</taxon>
        <taxon>Aerosakkonema</taxon>
    </lineage>
</organism>
<comment type="caution">
    <text evidence="2">The sequence shown here is derived from an EMBL/GenBank/DDBJ whole genome shotgun (WGS) entry which is preliminary data.</text>
</comment>
<name>A0A926VJ03_9CYAN</name>
<dbReference type="AlphaFoldDB" id="A0A926VJ03"/>